<organism evidence="2 3">
    <name type="scientific">Candidatus Clostridium eludens</name>
    <dbReference type="NCBI Taxonomy" id="3381663"/>
    <lineage>
        <taxon>Bacteria</taxon>
        <taxon>Bacillati</taxon>
        <taxon>Bacillota</taxon>
        <taxon>Clostridia</taxon>
        <taxon>Eubacteriales</taxon>
        <taxon>Clostridiaceae</taxon>
        <taxon>Clostridium</taxon>
    </lineage>
</organism>
<evidence type="ECO:0000313" key="3">
    <source>
        <dbReference type="Proteomes" id="UP001623660"/>
    </source>
</evidence>
<dbReference type="RefSeq" id="WP_406790927.1">
    <property type="nucleotide sequence ID" value="NZ_JBJHZX010000004.1"/>
</dbReference>
<dbReference type="CDD" id="cd00657">
    <property type="entry name" value="Ferritin_like"/>
    <property type="match status" value="1"/>
</dbReference>
<dbReference type="Proteomes" id="UP001623660">
    <property type="component" value="Unassembled WGS sequence"/>
</dbReference>
<dbReference type="InterPro" id="IPR009078">
    <property type="entry name" value="Ferritin-like_SF"/>
</dbReference>
<comment type="caution">
    <text evidence="2">The sequence shown here is derived from an EMBL/GenBank/DDBJ whole genome shotgun (WGS) entry which is preliminary data.</text>
</comment>
<proteinExistence type="predicted"/>
<dbReference type="SUPFAM" id="SSF47240">
    <property type="entry name" value="Ferritin-like"/>
    <property type="match status" value="1"/>
</dbReference>
<evidence type="ECO:0000259" key="1">
    <source>
        <dbReference type="Pfam" id="PF02915"/>
    </source>
</evidence>
<accession>A0ABW8SHJ2</accession>
<feature type="domain" description="Rubrerythrin diiron-binding" evidence="1">
    <location>
        <begin position="32"/>
        <end position="99"/>
    </location>
</feature>
<keyword evidence="3" id="KW-1185">Reference proteome</keyword>
<dbReference type="Gene3D" id="1.20.1260.10">
    <property type="match status" value="1"/>
</dbReference>
<dbReference type="EMBL" id="JBJHZX010000004">
    <property type="protein sequence ID" value="MFL0194806.1"/>
    <property type="molecule type" value="Genomic_DNA"/>
</dbReference>
<dbReference type="Pfam" id="PF02915">
    <property type="entry name" value="Rubrerythrin"/>
    <property type="match status" value="1"/>
</dbReference>
<gene>
    <name evidence="2" type="ORF">ACJDU8_04350</name>
</gene>
<dbReference type="InterPro" id="IPR043720">
    <property type="entry name" value="DUF5661"/>
</dbReference>
<name>A0ABW8SHJ2_9CLOT</name>
<protein>
    <submittedName>
        <fullName evidence="2">DUF5661 family protein</fullName>
    </submittedName>
</protein>
<sequence>MYKYNNPYMVPCMKCSNYGMDFTQEAFKKALELIKEAVQGERSDELLYDYFISIAPTQEEKNIITSIRNDERNHRKWFREIYKHYTGKEIDSKDGKDFTRPASYIEGISKAVFGELGAMEKYRFIREGLPSRFYRDTVFRILTDEMKHATKYNYILNKNSNIVTSNKVAVKNPATAKTSFSKEEAAAIALLFGIDFAKSKFDLDEYWIGVNTELEHGRKYNQTNVTADEPITTGKNALAHLSELPDYYTRLKLLEEEAKAYWKKQ</sequence>
<evidence type="ECO:0000313" key="2">
    <source>
        <dbReference type="EMBL" id="MFL0194806.1"/>
    </source>
</evidence>
<dbReference type="Pfam" id="PF18905">
    <property type="entry name" value="DUF5661"/>
    <property type="match status" value="1"/>
</dbReference>
<dbReference type="InterPro" id="IPR003251">
    <property type="entry name" value="Rr_diiron-bd_dom"/>
</dbReference>
<dbReference type="InterPro" id="IPR012347">
    <property type="entry name" value="Ferritin-like"/>
</dbReference>
<reference evidence="2 3" key="1">
    <citation type="submission" date="2024-11" db="EMBL/GenBank/DDBJ databases">
        <authorList>
            <person name="Heng Y.C."/>
            <person name="Lim A.C.H."/>
            <person name="Lee J.K.Y."/>
            <person name="Kittelmann S."/>
        </authorList>
    </citation>
    <scope>NUCLEOTIDE SEQUENCE [LARGE SCALE GENOMIC DNA]</scope>
    <source>
        <strain evidence="2 3">WILCCON 0269</strain>
    </source>
</reference>